<gene>
    <name evidence="1" type="ORF">HNR14_000927</name>
</gene>
<proteinExistence type="predicted"/>
<dbReference type="EMBL" id="JACCHJ010000001">
    <property type="protein sequence ID" value="NYK09046.1"/>
    <property type="molecule type" value="Genomic_DNA"/>
</dbReference>
<keyword evidence="2" id="KW-1185">Reference proteome</keyword>
<accession>A0A853DIZ7</accession>
<evidence type="ECO:0000313" key="2">
    <source>
        <dbReference type="Proteomes" id="UP000521075"/>
    </source>
</evidence>
<dbReference type="AlphaFoldDB" id="A0A853DIZ7"/>
<dbReference type="GO" id="GO:0000428">
    <property type="term" value="C:DNA-directed RNA polymerase complex"/>
    <property type="evidence" value="ECO:0007669"/>
    <property type="project" value="UniProtKB-KW"/>
</dbReference>
<sequence length="260" mass="28120">MPLQLNPLPECVVASMTLRELGVRTDTPIGWASACLTLVTTVKAVRPGVRIHLNAVGTSIKLETQDGIVVVADGGVDSQMNAWFTADRTIALTCGACGRPGRRRTEPVGVRCDACAYLATAPTPTELPFIPGLPLLDEAIEAVRNLGAQNFPSRFVVIPDGWARLVSSTLRDMPTPELADAATFNVHDDTVSLAFDGEAFPPSPKLLVLNDRLEANSRVHCRRCSRRMTTDPADPDHSTICPGCRWVESRGWEVVHADTI</sequence>
<comment type="caution">
    <text evidence="1">The sequence shown here is derived from an EMBL/GenBank/DDBJ whole genome shotgun (WGS) entry which is preliminary data.</text>
</comment>
<protein>
    <submittedName>
        <fullName evidence="1">DNA-directed RNA polymerase subunit RPC12/RpoP</fullName>
    </submittedName>
</protein>
<name>A0A853DIZ7_9MICO</name>
<organism evidence="1 2">
    <name type="scientific">Leifsonia naganoensis</name>
    <dbReference type="NCBI Taxonomy" id="150025"/>
    <lineage>
        <taxon>Bacteria</taxon>
        <taxon>Bacillati</taxon>
        <taxon>Actinomycetota</taxon>
        <taxon>Actinomycetes</taxon>
        <taxon>Micrococcales</taxon>
        <taxon>Microbacteriaceae</taxon>
        <taxon>Leifsonia</taxon>
    </lineage>
</organism>
<keyword evidence="1" id="KW-0240">DNA-directed RNA polymerase</keyword>
<dbReference type="RefSeq" id="WP_179700081.1">
    <property type="nucleotide sequence ID" value="NZ_BAAAHA010000004.1"/>
</dbReference>
<keyword evidence="1" id="KW-0804">Transcription</keyword>
<dbReference type="Proteomes" id="UP000521075">
    <property type="component" value="Unassembled WGS sequence"/>
</dbReference>
<reference evidence="1 2" key="1">
    <citation type="submission" date="2020-07" db="EMBL/GenBank/DDBJ databases">
        <title>Sequencing the genomes of 1000 actinobacteria strains.</title>
        <authorList>
            <person name="Klenk H.-P."/>
        </authorList>
    </citation>
    <scope>NUCLEOTIDE SEQUENCE [LARGE SCALE GENOMIC DNA]</scope>
    <source>
        <strain evidence="1 2">DSM 15166</strain>
    </source>
</reference>
<evidence type="ECO:0000313" key="1">
    <source>
        <dbReference type="EMBL" id="NYK09046.1"/>
    </source>
</evidence>